<feature type="transmembrane region" description="Helical" evidence="1">
    <location>
        <begin position="239"/>
        <end position="260"/>
    </location>
</feature>
<dbReference type="Proteomes" id="UP000377595">
    <property type="component" value="Unassembled WGS sequence"/>
</dbReference>
<dbReference type="GO" id="GO:0016747">
    <property type="term" value="F:acyltransferase activity, transferring groups other than amino-acyl groups"/>
    <property type="evidence" value="ECO:0007669"/>
    <property type="project" value="InterPro"/>
</dbReference>
<feature type="transmembrane region" description="Helical" evidence="1">
    <location>
        <begin position="62"/>
        <end position="85"/>
    </location>
</feature>
<feature type="transmembrane region" description="Helical" evidence="1">
    <location>
        <begin position="307"/>
        <end position="328"/>
    </location>
</feature>
<dbReference type="Pfam" id="PF01757">
    <property type="entry name" value="Acyl_transf_3"/>
    <property type="match status" value="1"/>
</dbReference>
<dbReference type="OrthoDB" id="5242306at2"/>
<dbReference type="PANTHER" id="PTHR23028:SF131">
    <property type="entry name" value="BLR2367 PROTEIN"/>
    <property type="match status" value="1"/>
</dbReference>
<dbReference type="PANTHER" id="PTHR23028">
    <property type="entry name" value="ACETYLTRANSFERASE"/>
    <property type="match status" value="1"/>
</dbReference>
<keyword evidence="4" id="KW-1185">Reference proteome</keyword>
<feature type="transmembrane region" description="Helical" evidence="1">
    <location>
        <begin position="156"/>
        <end position="177"/>
    </location>
</feature>
<dbReference type="GO" id="GO:0016020">
    <property type="term" value="C:membrane"/>
    <property type="evidence" value="ECO:0007669"/>
    <property type="project" value="TreeGrafter"/>
</dbReference>
<name>A0A5M3Y4G9_9ACTN</name>
<dbReference type="RefSeq" id="WP_155350618.1">
    <property type="nucleotide sequence ID" value="NZ_BAAAHM010000013.1"/>
</dbReference>
<dbReference type="InterPro" id="IPR002656">
    <property type="entry name" value="Acyl_transf_3_dom"/>
</dbReference>
<keyword evidence="1" id="KW-0812">Transmembrane</keyword>
<feature type="transmembrane region" description="Helical" evidence="1">
    <location>
        <begin position="31"/>
        <end position="50"/>
    </location>
</feature>
<evidence type="ECO:0000313" key="3">
    <source>
        <dbReference type="EMBL" id="GES25878.1"/>
    </source>
</evidence>
<comment type="caution">
    <text evidence="3">The sequence shown here is derived from an EMBL/GenBank/DDBJ whole genome shotgun (WGS) entry which is preliminary data.</text>
</comment>
<feature type="domain" description="Acyltransferase 3" evidence="2">
    <location>
        <begin position="24"/>
        <end position="352"/>
    </location>
</feature>
<keyword evidence="1" id="KW-1133">Transmembrane helix</keyword>
<dbReference type="GO" id="GO:0000271">
    <property type="term" value="P:polysaccharide biosynthetic process"/>
    <property type="evidence" value="ECO:0007669"/>
    <property type="project" value="TreeGrafter"/>
</dbReference>
<feature type="transmembrane region" description="Helical" evidence="1">
    <location>
        <begin position="184"/>
        <end position="206"/>
    </location>
</feature>
<accession>A0A5M3Y4G9</accession>
<evidence type="ECO:0000259" key="2">
    <source>
        <dbReference type="Pfam" id="PF01757"/>
    </source>
</evidence>
<reference evidence="3 4" key="1">
    <citation type="submission" date="2019-10" db="EMBL/GenBank/DDBJ databases">
        <title>Whole genome shotgun sequence of Acrocarpospora pleiomorpha NBRC 16267.</title>
        <authorList>
            <person name="Ichikawa N."/>
            <person name="Kimura A."/>
            <person name="Kitahashi Y."/>
            <person name="Komaki H."/>
            <person name="Oguchi A."/>
        </authorList>
    </citation>
    <scope>NUCLEOTIDE SEQUENCE [LARGE SCALE GENOMIC DNA]</scope>
    <source>
        <strain evidence="3 4">NBRC 16267</strain>
    </source>
</reference>
<evidence type="ECO:0000256" key="1">
    <source>
        <dbReference type="SAM" id="Phobius"/>
    </source>
</evidence>
<proteinExistence type="predicted"/>
<protein>
    <recommendedName>
        <fullName evidence="2">Acyltransferase 3 domain-containing protein</fullName>
    </recommendedName>
</protein>
<evidence type="ECO:0000313" key="4">
    <source>
        <dbReference type="Proteomes" id="UP000377595"/>
    </source>
</evidence>
<feature type="transmembrane region" description="Helical" evidence="1">
    <location>
        <begin position="212"/>
        <end position="232"/>
    </location>
</feature>
<keyword evidence="1" id="KW-0472">Membrane</keyword>
<gene>
    <name evidence="3" type="ORF">Aple_087770</name>
</gene>
<dbReference type="EMBL" id="BLAF01000075">
    <property type="protein sequence ID" value="GES25878.1"/>
    <property type="molecule type" value="Genomic_DNA"/>
</dbReference>
<dbReference type="InterPro" id="IPR050879">
    <property type="entry name" value="Acyltransferase_3"/>
</dbReference>
<sequence>MTSAADRLATGTAPPTAPAQRRLVGLDGIRGLAALFVVLHHCWLSTFPGFPRDTGPGWASWLLYGHFAVVVFIVLSGFSLAVAPARRNWELGGLGRFAHRRLWRILPPYWPALAMSLVIAWTLVPQPGEGPPTAKSVLFYGLLVQDVFGSPSPNGAFWSIAIEAQLYLVFPLLLLLVRRAGVAVMLGAVGLVVAAVGLLAPAVPAVDLLMRFTPQFAMLFAIGAVAAGVAGGRWLRVPWGWLSLLAAVPVLTLIVLRGSVWTVQNFYWVDLALGPAVGCLLAAIAAGRPGWLVRLLDTRPLRSLGSYSYSLYLTHAPLVVALHALVIAPNTTPGVPAFLATLALCVPVALLVARGFSAVFELPFQRHRTWPELRAAILARWARISGRSSGGSPERRKI</sequence>
<feature type="transmembrane region" description="Helical" evidence="1">
    <location>
        <begin position="106"/>
        <end position="124"/>
    </location>
</feature>
<dbReference type="AlphaFoldDB" id="A0A5M3Y4G9"/>
<organism evidence="3 4">
    <name type="scientific">Acrocarpospora pleiomorpha</name>
    <dbReference type="NCBI Taxonomy" id="90975"/>
    <lineage>
        <taxon>Bacteria</taxon>
        <taxon>Bacillati</taxon>
        <taxon>Actinomycetota</taxon>
        <taxon>Actinomycetes</taxon>
        <taxon>Streptosporangiales</taxon>
        <taxon>Streptosporangiaceae</taxon>
        <taxon>Acrocarpospora</taxon>
    </lineage>
</organism>
<feature type="transmembrane region" description="Helical" evidence="1">
    <location>
        <begin position="266"/>
        <end position="286"/>
    </location>
</feature>
<feature type="transmembrane region" description="Helical" evidence="1">
    <location>
        <begin position="334"/>
        <end position="356"/>
    </location>
</feature>